<feature type="signal peptide" evidence="1">
    <location>
        <begin position="1"/>
        <end position="20"/>
    </location>
</feature>
<accession>A0A4R6IUM6</accession>
<reference evidence="2 3" key="1">
    <citation type="submission" date="2019-03" db="EMBL/GenBank/DDBJ databases">
        <title>Genomic Encyclopedia of Archaeal and Bacterial Type Strains, Phase II (KMG-II): from individual species to whole genera.</title>
        <authorList>
            <person name="Goeker M."/>
        </authorList>
    </citation>
    <scope>NUCLEOTIDE SEQUENCE [LARGE SCALE GENOMIC DNA]</scope>
    <source>
        <strain evidence="2 3">DSM 28323</strain>
    </source>
</reference>
<organism evidence="2 3">
    <name type="scientific">Sediminibacterium goheungense</name>
    <dbReference type="NCBI Taxonomy" id="1086393"/>
    <lineage>
        <taxon>Bacteria</taxon>
        <taxon>Pseudomonadati</taxon>
        <taxon>Bacteroidota</taxon>
        <taxon>Chitinophagia</taxon>
        <taxon>Chitinophagales</taxon>
        <taxon>Chitinophagaceae</taxon>
        <taxon>Sediminibacterium</taxon>
    </lineage>
</organism>
<name>A0A4R6IUM6_9BACT</name>
<protein>
    <submittedName>
        <fullName evidence="2">Uncharacterized protein</fullName>
    </submittedName>
</protein>
<evidence type="ECO:0000313" key="3">
    <source>
        <dbReference type="Proteomes" id="UP000295741"/>
    </source>
</evidence>
<feature type="chain" id="PRO_5020591699" evidence="1">
    <location>
        <begin position="21"/>
        <end position="322"/>
    </location>
</feature>
<comment type="caution">
    <text evidence="2">The sequence shown here is derived from an EMBL/GenBank/DDBJ whole genome shotgun (WGS) entry which is preliminary data.</text>
</comment>
<evidence type="ECO:0000313" key="2">
    <source>
        <dbReference type="EMBL" id="TDO26323.1"/>
    </source>
</evidence>
<dbReference type="EMBL" id="SNWP01000011">
    <property type="protein sequence ID" value="TDO26323.1"/>
    <property type="molecule type" value="Genomic_DNA"/>
</dbReference>
<proteinExistence type="predicted"/>
<keyword evidence="3" id="KW-1185">Reference proteome</keyword>
<gene>
    <name evidence="2" type="ORF">BC659_1629</name>
</gene>
<keyword evidence="1" id="KW-0732">Signal</keyword>
<sequence>MRISLFFICTIWLLTQSVSAQQKTGVWRGVVVFGLSQPYFNSNSLPSIQNETRFGRLNLNNASSALYLNGSPERATKARLDIVEADERMLAQLTSYSDDYKLATMYQFYVRPTPKEFYKYHLQAKSVLVNETIRKADLFDLRGSFIHTDSGTVFRGIWEDPFGRKKFGNFVFVVSDEPVAINPELWYGFLKKNHIEETSLLPQRQFKPEPIFDTILTEAPAIYGNLVDNGLIDQDTLSIWLNGRLIEDNIVPGKKPFHFRVNLGEQEWNYLSIRCKNEGKEKGTGVHLNLQLQDLQMKYNLALYQYEQAEWVILRKNSVKSK</sequence>
<dbReference type="AlphaFoldDB" id="A0A4R6IUM6"/>
<evidence type="ECO:0000256" key="1">
    <source>
        <dbReference type="SAM" id="SignalP"/>
    </source>
</evidence>
<dbReference type="Proteomes" id="UP000295741">
    <property type="component" value="Unassembled WGS sequence"/>
</dbReference>